<keyword evidence="3" id="KW-1185">Reference proteome</keyword>
<dbReference type="AlphaFoldDB" id="A0A9N8ZQU0"/>
<dbReference type="EMBL" id="CAJVPK010000392">
    <property type="protein sequence ID" value="CAG8503778.1"/>
    <property type="molecule type" value="Genomic_DNA"/>
</dbReference>
<sequence length="156" mass="17815">MQRKSEETFWGNRSYTPEEFEIPQATLDKQLGPEFLSTRPGPSDTGYGSADNMKIKALAFEKYEKFNTTDNMKRLNTVDNSKTKDPLIPSISSSNNDLQNHSISNIGFIQDLKDSNLKNLKDSMNNNNISLNQEAYQNLNPNHHLNQCIEIKRTKC</sequence>
<proteinExistence type="predicted"/>
<evidence type="ECO:0000256" key="1">
    <source>
        <dbReference type="SAM" id="MobiDB-lite"/>
    </source>
</evidence>
<name>A0A9N8ZQU0_9GLOM</name>
<accession>A0A9N8ZQU0</accession>
<protein>
    <submittedName>
        <fullName evidence="2">11722_t:CDS:1</fullName>
    </submittedName>
</protein>
<organism evidence="2 3">
    <name type="scientific">Diversispora eburnea</name>
    <dbReference type="NCBI Taxonomy" id="1213867"/>
    <lineage>
        <taxon>Eukaryota</taxon>
        <taxon>Fungi</taxon>
        <taxon>Fungi incertae sedis</taxon>
        <taxon>Mucoromycota</taxon>
        <taxon>Glomeromycotina</taxon>
        <taxon>Glomeromycetes</taxon>
        <taxon>Diversisporales</taxon>
        <taxon>Diversisporaceae</taxon>
        <taxon>Diversispora</taxon>
    </lineage>
</organism>
<reference evidence="2" key="1">
    <citation type="submission" date="2021-06" db="EMBL/GenBank/DDBJ databases">
        <authorList>
            <person name="Kallberg Y."/>
            <person name="Tangrot J."/>
            <person name="Rosling A."/>
        </authorList>
    </citation>
    <scope>NUCLEOTIDE SEQUENCE</scope>
    <source>
        <strain evidence="2">AZ414A</strain>
    </source>
</reference>
<dbReference type="Proteomes" id="UP000789706">
    <property type="component" value="Unassembled WGS sequence"/>
</dbReference>
<gene>
    <name evidence="2" type="ORF">DEBURN_LOCUS4813</name>
</gene>
<dbReference type="OrthoDB" id="206565at2759"/>
<evidence type="ECO:0000313" key="2">
    <source>
        <dbReference type="EMBL" id="CAG8503778.1"/>
    </source>
</evidence>
<feature type="region of interest" description="Disordered" evidence="1">
    <location>
        <begin position="29"/>
        <end position="50"/>
    </location>
</feature>
<comment type="caution">
    <text evidence="2">The sequence shown here is derived from an EMBL/GenBank/DDBJ whole genome shotgun (WGS) entry which is preliminary data.</text>
</comment>
<evidence type="ECO:0000313" key="3">
    <source>
        <dbReference type="Proteomes" id="UP000789706"/>
    </source>
</evidence>